<dbReference type="SUPFAM" id="SSF143081">
    <property type="entry name" value="BB1717-like"/>
    <property type="match status" value="1"/>
</dbReference>
<gene>
    <name evidence="2" type="ORF">RIF29_28577</name>
</gene>
<dbReference type="InterPro" id="IPR036590">
    <property type="entry name" value="SRAP-like"/>
</dbReference>
<proteinExistence type="predicted"/>
<dbReference type="Gene3D" id="3.90.1680.10">
    <property type="entry name" value="SOS response associated peptidase-like"/>
    <property type="match status" value="1"/>
</dbReference>
<keyword evidence="3" id="KW-1185">Reference proteome</keyword>
<protein>
    <submittedName>
        <fullName evidence="2">Uncharacterized protein</fullName>
    </submittedName>
</protein>
<keyword evidence="1" id="KW-1133">Transmembrane helix</keyword>
<dbReference type="EMBL" id="JAYWIO010000006">
    <property type="protein sequence ID" value="KAK7255173.1"/>
    <property type="molecule type" value="Genomic_DNA"/>
</dbReference>
<comment type="caution">
    <text evidence="2">The sequence shown here is derived from an EMBL/GenBank/DDBJ whole genome shotgun (WGS) entry which is preliminary data.</text>
</comment>
<feature type="transmembrane region" description="Helical" evidence="1">
    <location>
        <begin position="13"/>
        <end position="35"/>
    </location>
</feature>
<evidence type="ECO:0000313" key="3">
    <source>
        <dbReference type="Proteomes" id="UP001372338"/>
    </source>
</evidence>
<organism evidence="2 3">
    <name type="scientific">Crotalaria pallida</name>
    <name type="common">Smooth rattlebox</name>
    <name type="synonym">Crotalaria striata</name>
    <dbReference type="NCBI Taxonomy" id="3830"/>
    <lineage>
        <taxon>Eukaryota</taxon>
        <taxon>Viridiplantae</taxon>
        <taxon>Streptophyta</taxon>
        <taxon>Embryophyta</taxon>
        <taxon>Tracheophyta</taxon>
        <taxon>Spermatophyta</taxon>
        <taxon>Magnoliopsida</taxon>
        <taxon>eudicotyledons</taxon>
        <taxon>Gunneridae</taxon>
        <taxon>Pentapetalae</taxon>
        <taxon>rosids</taxon>
        <taxon>fabids</taxon>
        <taxon>Fabales</taxon>
        <taxon>Fabaceae</taxon>
        <taxon>Papilionoideae</taxon>
        <taxon>50 kb inversion clade</taxon>
        <taxon>genistoids sensu lato</taxon>
        <taxon>core genistoids</taxon>
        <taxon>Crotalarieae</taxon>
        <taxon>Crotalaria</taxon>
    </lineage>
</organism>
<keyword evidence="1" id="KW-0472">Membrane</keyword>
<keyword evidence="1" id="KW-0812">Transmembrane</keyword>
<evidence type="ECO:0000256" key="1">
    <source>
        <dbReference type="SAM" id="Phobius"/>
    </source>
</evidence>
<sequence length="93" mass="10176">MIAFHPLLATVGFLFHLVGIILAIVVPVAFSLLRLQFSTQAMNWMPVILGDKDSTDVWLGSSASSYENVWYPVTSSMGKPSFDGPECIKEVSV</sequence>
<evidence type="ECO:0000313" key="2">
    <source>
        <dbReference type="EMBL" id="KAK7255173.1"/>
    </source>
</evidence>
<dbReference type="Proteomes" id="UP001372338">
    <property type="component" value="Unassembled WGS sequence"/>
</dbReference>
<dbReference type="AlphaFoldDB" id="A0AAN9HT37"/>
<reference evidence="2 3" key="1">
    <citation type="submission" date="2024-01" db="EMBL/GenBank/DDBJ databases">
        <title>The genomes of 5 underutilized Papilionoideae crops provide insights into root nodulation and disease resistanc.</title>
        <authorList>
            <person name="Yuan L."/>
        </authorList>
    </citation>
    <scope>NUCLEOTIDE SEQUENCE [LARGE SCALE GENOMIC DNA]</scope>
    <source>
        <strain evidence="2">ZHUSHIDOU_FW_LH</strain>
        <tissue evidence="2">Leaf</tissue>
    </source>
</reference>
<name>A0AAN9HT37_CROPI</name>
<accession>A0AAN9HT37</accession>